<evidence type="ECO:0000313" key="2">
    <source>
        <dbReference type="EMBL" id="MBP1888539.1"/>
    </source>
</evidence>
<dbReference type="Proteomes" id="UP000783390">
    <property type="component" value="Unassembled WGS sequence"/>
</dbReference>
<accession>A0ABS4EX27</accession>
<keyword evidence="1" id="KW-0812">Transmembrane</keyword>
<protein>
    <recommendedName>
        <fullName evidence="4">DUF4044 domain-containing protein</fullName>
    </recommendedName>
</protein>
<comment type="caution">
    <text evidence="2">The sequence shown here is derived from an EMBL/GenBank/DDBJ whole genome shotgun (WGS) entry which is preliminary data.</text>
</comment>
<name>A0ABS4EX27_9CLOT</name>
<proteinExistence type="predicted"/>
<reference evidence="2 3" key="1">
    <citation type="submission" date="2021-03" db="EMBL/GenBank/DDBJ databases">
        <title>Genomic Encyclopedia of Type Strains, Phase IV (KMG-IV): sequencing the most valuable type-strain genomes for metagenomic binning, comparative biology and taxonomic classification.</title>
        <authorList>
            <person name="Goeker M."/>
        </authorList>
    </citation>
    <scope>NUCLEOTIDE SEQUENCE [LARGE SCALE GENOMIC DNA]</scope>
    <source>
        <strain evidence="2 3">DSM 3984</strain>
    </source>
</reference>
<dbReference type="EMBL" id="JAGGJZ010000001">
    <property type="protein sequence ID" value="MBP1888539.1"/>
    <property type="molecule type" value="Genomic_DNA"/>
</dbReference>
<keyword evidence="1" id="KW-1133">Transmembrane helix</keyword>
<organism evidence="2 3">
    <name type="scientific">Clostridium moniliforme</name>
    <dbReference type="NCBI Taxonomy" id="39489"/>
    <lineage>
        <taxon>Bacteria</taxon>
        <taxon>Bacillati</taxon>
        <taxon>Bacillota</taxon>
        <taxon>Clostridia</taxon>
        <taxon>Eubacteriales</taxon>
        <taxon>Clostridiaceae</taxon>
        <taxon>Clostridium</taxon>
    </lineage>
</organism>
<evidence type="ECO:0008006" key="4">
    <source>
        <dbReference type="Google" id="ProtNLM"/>
    </source>
</evidence>
<feature type="transmembrane region" description="Helical" evidence="1">
    <location>
        <begin position="12"/>
        <end position="29"/>
    </location>
</feature>
<gene>
    <name evidence="2" type="ORF">J2Z53_000118</name>
</gene>
<keyword evidence="1" id="KW-0472">Membrane</keyword>
<evidence type="ECO:0000313" key="3">
    <source>
        <dbReference type="Proteomes" id="UP000783390"/>
    </source>
</evidence>
<keyword evidence="3" id="KW-1185">Reference proteome</keyword>
<evidence type="ECO:0000256" key="1">
    <source>
        <dbReference type="SAM" id="Phobius"/>
    </source>
</evidence>
<sequence length="30" mass="3500">MRKKTREKVQVALAIFLVLVFLVTLIPIFL</sequence>